<dbReference type="Proteomes" id="UP000243739">
    <property type="component" value="Unassembled WGS sequence"/>
</dbReference>
<gene>
    <name evidence="2" type="ORF">BHF71_08960</name>
</gene>
<evidence type="ECO:0000313" key="3">
    <source>
        <dbReference type="Proteomes" id="UP000243739"/>
    </source>
</evidence>
<evidence type="ECO:0000259" key="1">
    <source>
        <dbReference type="Pfam" id="PF01979"/>
    </source>
</evidence>
<accession>A0A1D2YUY0</accession>
<dbReference type="InterPro" id="IPR051781">
    <property type="entry name" value="Metallo-dep_Hydrolase"/>
</dbReference>
<comment type="caution">
    <text evidence="2">The sequence shown here is derived from an EMBL/GenBank/DDBJ whole genome shotgun (WGS) entry which is preliminary data.</text>
</comment>
<dbReference type="GO" id="GO:0016810">
    <property type="term" value="F:hydrolase activity, acting on carbon-nitrogen (but not peptide) bonds"/>
    <property type="evidence" value="ECO:0007669"/>
    <property type="project" value="InterPro"/>
</dbReference>
<dbReference type="InterPro" id="IPR011059">
    <property type="entry name" value="Metal-dep_hydrolase_composite"/>
</dbReference>
<keyword evidence="2" id="KW-0378">Hydrolase</keyword>
<dbReference type="SUPFAM" id="SSF51338">
    <property type="entry name" value="Composite domain of metallo-dependent hydrolases"/>
    <property type="match status" value="1"/>
</dbReference>
<proteinExistence type="predicted"/>
<organism evidence="2 3">
    <name type="scientific">Vulcanibacillus modesticaldus</name>
    <dbReference type="NCBI Taxonomy" id="337097"/>
    <lineage>
        <taxon>Bacteria</taxon>
        <taxon>Bacillati</taxon>
        <taxon>Bacillota</taxon>
        <taxon>Bacilli</taxon>
        <taxon>Bacillales</taxon>
        <taxon>Bacillaceae</taxon>
        <taxon>Vulcanibacillus</taxon>
    </lineage>
</organism>
<dbReference type="Gene3D" id="3.20.20.140">
    <property type="entry name" value="Metal-dependent hydrolases"/>
    <property type="match status" value="1"/>
</dbReference>
<feature type="domain" description="Amidohydrolase-related" evidence="1">
    <location>
        <begin position="51"/>
        <end position="380"/>
    </location>
</feature>
<keyword evidence="3" id="KW-1185">Reference proteome</keyword>
<dbReference type="CDD" id="cd01309">
    <property type="entry name" value="Met_dep_hydrolase_C"/>
    <property type="match status" value="1"/>
</dbReference>
<dbReference type="SUPFAM" id="SSF51556">
    <property type="entry name" value="Metallo-dependent hydrolases"/>
    <property type="match status" value="1"/>
</dbReference>
<dbReference type="AlphaFoldDB" id="A0A1D2YUY0"/>
<dbReference type="EMBL" id="MIJF01000022">
    <property type="protein sequence ID" value="OEF99483.1"/>
    <property type="molecule type" value="Genomic_DNA"/>
</dbReference>
<dbReference type="PANTHER" id="PTHR43135">
    <property type="entry name" value="ALPHA-D-RIBOSE 1-METHYLPHOSPHONATE 5-TRIPHOSPHATE DIPHOSPHATASE"/>
    <property type="match status" value="1"/>
</dbReference>
<dbReference type="Gene3D" id="2.30.40.10">
    <property type="entry name" value="Urease, subunit C, domain 1"/>
    <property type="match status" value="1"/>
</dbReference>
<dbReference type="STRING" id="337097.BHF71_08960"/>
<dbReference type="RefSeq" id="WP_069656664.1">
    <property type="nucleotide sequence ID" value="NZ_MIJF01000022.1"/>
</dbReference>
<name>A0A1D2YUY0_9BACI</name>
<dbReference type="Pfam" id="PF01979">
    <property type="entry name" value="Amidohydro_1"/>
    <property type="match status" value="1"/>
</dbReference>
<sequence>MIAITNAKLLTVTKGTIENGVILIEEGKIKAIGEDIEIPGDATIIDGQNKWVTPGLIDAHTHLGVFEETIGWAGADGNEMTNPSTPHVRALDAINPLEQGFVDAYMGGITTVQIMPGSANVIGGEMSIVKTYGRVVEEMLVKELSGIKVAFGENPKRVYGEKKQMPSTRMGTAAVLRENLTKAKNYMKKMEEGNDKKSPEVDLQMESLIKVIKREIPLRAHAHRADDIMTAIRIAEEFEIDLTLEHCTEGHIIADIIAEKGYRAAVGPTLSNRSKIELGDRGWHTLVELDKAGVPVSIITDHPVVPIEYISVSAAIAVREGLDEETALKAITINPARHMGVEDKVGSLEVGKDADVVIWSGNPFDFRTKVEVTIINGKVVYQREM</sequence>
<dbReference type="PANTHER" id="PTHR43135:SF3">
    <property type="entry name" value="ALPHA-D-RIBOSE 1-METHYLPHOSPHONATE 5-TRIPHOSPHATE DIPHOSPHATASE"/>
    <property type="match status" value="1"/>
</dbReference>
<dbReference type="InterPro" id="IPR006680">
    <property type="entry name" value="Amidohydro-rel"/>
</dbReference>
<protein>
    <submittedName>
        <fullName evidence="2">Amidohydrolase</fullName>
    </submittedName>
</protein>
<dbReference type="OrthoDB" id="9802793at2"/>
<evidence type="ECO:0000313" key="2">
    <source>
        <dbReference type="EMBL" id="OEF99483.1"/>
    </source>
</evidence>
<dbReference type="InterPro" id="IPR032466">
    <property type="entry name" value="Metal_Hydrolase"/>
</dbReference>
<reference evidence="2 3" key="1">
    <citation type="submission" date="2016-09" db="EMBL/GenBank/DDBJ databases">
        <title>Draft genome sequence for the type strain of Vulcanibacillus modesticaldus BR, a strictly anaerobic, moderately thermophilic, and nitrate-reducing bacterium from deep sea-hydrothermal vents of the Mid-Atlantic Ridge.</title>
        <authorList>
            <person name="Abin C.A."/>
            <person name="Hollibaugh J.T."/>
        </authorList>
    </citation>
    <scope>NUCLEOTIDE SEQUENCE [LARGE SCALE GENOMIC DNA]</scope>
    <source>
        <strain evidence="2 3">BR</strain>
    </source>
</reference>